<proteinExistence type="predicted"/>
<dbReference type="HOGENOM" id="CLU_2439135_0_0_9"/>
<gene>
    <name evidence="2" type="ORF">GCWU000342_00941</name>
</gene>
<dbReference type="EMBL" id="ACIP02000002">
    <property type="protein sequence ID" value="EEP28133.1"/>
    <property type="molecule type" value="Genomic_DNA"/>
</dbReference>
<sequence length="90" mass="10541">MKSRGQSRFIYCKEAAQIANLQTEFYKAGESMDDRILGSVIVAIGYTIAIIVVIWREHIKEKKHRKISLILFVLWMCAMAAYVIYHFLHY</sequence>
<protein>
    <submittedName>
        <fullName evidence="2">Uncharacterized protein</fullName>
    </submittedName>
</protein>
<keyword evidence="1" id="KW-0812">Transmembrane</keyword>
<dbReference type="Proteomes" id="UP000003494">
    <property type="component" value="Unassembled WGS sequence"/>
</dbReference>
<feature type="transmembrane region" description="Helical" evidence="1">
    <location>
        <begin position="67"/>
        <end position="88"/>
    </location>
</feature>
<feature type="transmembrane region" description="Helical" evidence="1">
    <location>
        <begin position="36"/>
        <end position="55"/>
    </location>
</feature>
<name>C4GAJ0_9FIRM</name>
<keyword evidence="1" id="KW-0472">Membrane</keyword>
<evidence type="ECO:0000256" key="1">
    <source>
        <dbReference type="SAM" id="Phobius"/>
    </source>
</evidence>
<organism evidence="2 3">
    <name type="scientific">Shuttleworthella satelles DSM 14600</name>
    <dbReference type="NCBI Taxonomy" id="626523"/>
    <lineage>
        <taxon>Bacteria</taxon>
        <taxon>Bacillati</taxon>
        <taxon>Bacillota</taxon>
        <taxon>Clostridia</taxon>
        <taxon>Lachnospirales</taxon>
        <taxon>Lachnospiraceae</taxon>
        <taxon>Shuttleworthella</taxon>
    </lineage>
</organism>
<keyword evidence="1" id="KW-1133">Transmembrane helix</keyword>
<evidence type="ECO:0000313" key="2">
    <source>
        <dbReference type="EMBL" id="EEP28133.1"/>
    </source>
</evidence>
<keyword evidence="3" id="KW-1185">Reference proteome</keyword>
<evidence type="ECO:0000313" key="3">
    <source>
        <dbReference type="Proteomes" id="UP000003494"/>
    </source>
</evidence>
<comment type="caution">
    <text evidence="2">The sequence shown here is derived from an EMBL/GenBank/DDBJ whole genome shotgun (WGS) entry which is preliminary data.</text>
</comment>
<reference evidence="2" key="1">
    <citation type="submission" date="2009-04" db="EMBL/GenBank/DDBJ databases">
        <authorList>
            <person name="Weinstock G."/>
            <person name="Sodergren E."/>
            <person name="Clifton S."/>
            <person name="Fulton L."/>
            <person name="Fulton B."/>
            <person name="Courtney L."/>
            <person name="Fronick C."/>
            <person name="Harrison M."/>
            <person name="Strong C."/>
            <person name="Farmer C."/>
            <person name="Delahaunty K."/>
            <person name="Markovic C."/>
            <person name="Hall O."/>
            <person name="Minx P."/>
            <person name="Tomlinson C."/>
            <person name="Mitreva M."/>
            <person name="Nelson J."/>
            <person name="Hou S."/>
            <person name="Wollam A."/>
            <person name="Pepin K.H."/>
            <person name="Johnson M."/>
            <person name="Bhonagiri V."/>
            <person name="Nash W.E."/>
            <person name="Warren W."/>
            <person name="Chinwalla A."/>
            <person name="Mardis E.R."/>
            <person name="Wilson R.K."/>
        </authorList>
    </citation>
    <scope>NUCLEOTIDE SEQUENCE [LARGE SCALE GENOMIC DNA]</scope>
    <source>
        <strain evidence="2">DSM 14600</strain>
    </source>
</reference>
<accession>C4GAJ0</accession>
<dbReference type="AlphaFoldDB" id="C4GAJ0"/>